<dbReference type="InterPro" id="IPR001453">
    <property type="entry name" value="MoaB/Mog_dom"/>
</dbReference>
<dbReference type="InterPro" id="IPR036425">
    <property type="entry name" value="MoaB/Mog-like_dom_sf"/>
</dbReference>
<evidence type="ECO:0000259" key="1">
    <source>
        <dbReference type="SMART" id="SM00852"/>
    </source>
</evidence>
<sequence length="534" mass="58574">MKIGEYSFSEFKNLVREFHGSPAPGIFLGAVMVKKAKSLLSPDILFDAICESAKCLPDAVQLLTPCTIGNGWLKIFHLGRYALTLYDKYSGEGVRVFVDTEKLDSAPIIKEWFFKLKPKQEQNLEEILNEIMEKGEEILSWQKVKVHLDLVAKKKRSGFAVCPLCKEAYPAADGSICRACQGESPYQELAEAEVSLQTVKIEEAIGKPLVHDLTQIIPGKSKGAVFKKGDVVSVGDLCRLQQMGKKHVYLPLTDEKDFIHEDKVAEEFAKYMAGDGVDVVLPPSEGKVNLVAGRDGLFVVNKEALIAFNQVPYVMCASRQSFSVVRKGGLLAGTRAIPLYLAKKYFLQALSFLQTPIFKVIPLVKKRVGLLITGNEVFYGHIKDKFEPIIQNKVKALGSEVVISLKSPDDTNKIKGAITKILSAGVDIIITTAGLSVDPDDVTRKGLIEAGLENFVYGAPILPGAMTLVGKIGQVKVLGVPACALFFKRTSLDLILPRLLAGLDVSRKDFSYMAEGGLCLNCKECTFPKCYFGK</sequence>
<dbReference type="Gene3D" id="3.30.60.80">
    <property type="match status" value="1"/>
</dbReference>
<dbReference type="OrthoDB" id="9767940at2"/>
<feature type="domain" description="MoaB/Mog" evidence="1">
    <location>
        <begin position="369"/>
        <end position="501"/>
    </location>
</feature>
<dbReference type="EMBL" id="FNIN01000006">
    <property type="protein sequence ID" value="SDN76106.1"/>
    <property type="molecule type" value="Genomic_DNA"/>
</dbReference>
<keyword evidence="3" id="KW-1185">Reference proteome</keyword>
<dbReference type="SUPFAM" id="SSF53218">
    <property type="entry name" value="Molybdenum cofactor biosynthesis proteins"/>
    <property type="match status" value="1"/>
</dbReference>
<dbReference type="AlphaFoldDB" id="A0A1H0E1E3"/>
<accession>A0A1H0E1E3</accession>
<dbReference type="InterPro" id="IPR003814">
    <property type="entry name" value="FmdEsu_dom"/>
</dbReference>
<dbReference type="CDD" id="cd03522">
    <property type="entry name" value="MoeA_like"/>
    <property type="match status" value="1"/>
</dbReference>
<dbReference type="Pfam" id="PF00994">
    <property type="entry name" value="MoCF_biosynth"/>
    <property type="match status" value="1"/>
</dbReference>
<reference evidence="2 3" key="1">
    <citation type="submission" date="2016-10" db="EMBL/GenBank/DDBJ databases">
        <authorList>
            <person name="de Groot N.N."/>
        </authorList>
    </citation>
    <scope>NUCLEOTIDE SEQUENCE [LARGE SCALE GENOMIC DNA]</scope>
    <source>
        <strain evidence="2 3">DSM 15269</strain>
    </source>
</reference>
<evidence type="ECO:0000313" key="3">
    <source>
        <dbReference type="Proteomes" id="UP000199602"/>
    </source>
</evidence>
<dbReference type="Pfam" id="PF02663">
    <property type="entry name" value="FmdE"/>
    <property type="match status" value="1"/>
</dbReference>
<dbReference type="STRING" id="206665.SAMN04488516_10686"/>
<dbReference type="Gene3D" id="3.30.1330.130">
    <property type="match status" value="1"/>
</dbReference>
<organism evidence="2 3">
    <name type="scientific">Desulfonauticus submarinus</name>
    <dbReference type="NCBI Taxonomy" id="206665"/>
    <lineage>
        <taxon>Bacteria</taxon>
        <taxon>Pseudomonadati</taxon>
        <taxon>Thermodesulfobacteriota</taxon>
        <taxon>Desulfovibrionia</taxon>
        <taxon>Desulfovibrionales</taxon>
        <taxon>Desulfonauticaceae</taxon>
        <taxon>Desulfonauticus</taxon>
    </lineage>
</organism>
<dbReference type="PANTHER" id="PTHR39418">
    <property type="entry name" value="DEHYDROGENASE-RELATED"/>
    <property type="match status" value="1"/>
</dbReference>
<dbReference type="Gene3D" id="3.40.980.10">
    <property type="entry name" value="MoaB/Mog-like domain"/>
    <property type="match status" value="1"/>
</dbReference>
<dbReference type="Pfam" id="PF23475">
    <property type="entry name" value="zf-Tbcl_FmdE"/>
    <property type="match status" value="1"/>
</dbReference>
<dbReference type="InterPro" id="IPR053194">
    <property type="entry name" value="tRNA_methyltr_O"/>
</dbReference>
<dbReference type="SUPFAM" id="SSF143555">
    <property type="entry name" value="FwdE-like"/>
    <property type="match status" value="1"/>
</dbReference>
<dbReference type="UniPathway" id="UPA00344"/>
<name>A0A1H0E1E3_9BACT</name>
<dbReference type="PANTHER" id="PTHR39418:SF1">
    <property type="entry name" value="DEHYDROGENASE"/>
    <property type="match status" value="1"/>
</dbReference>
<proteinExistence type="predicted"/>
<dbReference type="InterPro" id="IPR057035">
    <property type="entry name" value="Znf-Tbcl_FmdE"/>
</dbReference>
<evidence type="ECO:0000313" key="2">
    <source>
        <dbReference type="EMBL" id="SDN76106.1"/>
    </source>
</evidence>
<dbReference type="SMART" id="SM00852">
    <property type="entry name" value="MoCF_biosynth"/>
    <property type="match status" value="1"/>
</dbReference>
<dbReference type="Proteomes" id="UP000199602">
    <property type="component" value="Unassembled WGS sequence"/>
</dbReference>
<gene>
    <name evidence="2" type="ORF">SAMN04488516_10686</name>
</gene>
<protein>
    <submittedName>
        <fullName evidence="2">Formylmethanofuran dehydrogenase subunit E</fullName>
    </submittedName>
</protein>
<dbReference type="RefSeq" id="WP_092065382.1">
    <property type="nucleotide sequence ID" value="NZ_FNIN01000006.1"/>
</dbReference>